<keyword evidence="2 4" id="KW-0238">DNA-binding</keyword>
<dbReference type="Gene3D" id="1.10.357.10">
    <property type="entry name" value="Tetracycline Repressor, domain 2"/>
    <property type="match status" value="1"/>
</dbReference>
<organism evidence="6 7">
    <name type="scientific">Acetobacter senegalensis</name>
    <dbReference type="NCBI Taxonomy" id="446692"/>
    <lineage>
        <taxon>Bacteria</taxon>
        <taxon>Pseudomonadati</taxon>
        <taxon>Pseudomonadota</taxon>
        <taxon>Alphaproteobacteria</taxon>
        <taxon>Acetobacterales</taxon>
        <taxon>Acetobacteraceae</taxon>
        <taxon>Acetobacter</taxon>
    </lineage>
</organism>
<dbReference type="PANTHER" id="PTHR47506:SF1">
    <property type="entry name" value="HTH-TYPE TRANSCRIPTIONAL REGULATOR YJDC"/>
    <property type="match status" value="1"/>
</dbReference>
<evidence type="ECO:0000256" key="1">
    <source>
        <dbReference type="ARBA" id="ARBA00023015"/>
    </source>
</evidence>
<dbReference type="InterPro" id="IPR011075">
    <property type="entry name" value="TetR_C"/>
</dbReference>
<dbReference type="PATRIC" id="fig|446692.3.peg.3398"/>
<dbReference type="PANTHER" id="PTHR47506">
    <property type="entry name" value="TRANSCRIPTIONAL REGULATORY PROTEIN"/>
    <property type="match status" value="1"/>
</dbReference>
<evidence type="ECO:0000256" key="3">
    <source>
        <dbReference type="ARBA" id="ARBA00023163"/>
    </source>
</evidence>
<dbReference type="InterPro" id="IPR009057">
    <property type="entry name" value="Homeodomain-like_sf"/>
</dbReference>
<gene>
    <name evidence="6" type="ORF">ASN_3218</name>
</gene>
<keyword evidence="7" id="KW-1185">Reference proteome</keyword>
<dbReference type="KEGG" id="asz:ASN_3218"/>
<dbReference type="Proteomes" id="UP000056109">
    <property type="component" value="Chromosome I"/>
</dbReference>
<protein>
    <submittedName>
        <fullName evidence="6">TetR family transcriptional regulator</fullName>
    </submittedName>
</protein>
<dbReference type="InterPro" id="IPR001647">
    <property type="entry name" value="HTH_TetR"/>
</dbReference>
<dbReference type="EMBL" id="LN606600">
    <property type="protein sequence ID" value="CEF42460.1"/>
    <property type="molecule type" value="Genomic_DNA"/>
</dbReference>
<feature type="domain" description="HTH tetR-type" evidence="5">
    <location>
        <begin position="18"/>
        <end position="78"/>
    </location>
</feature>
<proteinExistence type="predicted"/>
<dbReference type="GO" id="GO:0003677">
    <property type="term" value="F:DNA binding"/>
    <property type="evidence" value="ECO:0007669"/>
    <property type="project" value="UniProtKB-UniRule"/>
</dbReference>
<dbReference type="PROSITE" id="PS50977">
    <property type="entry name" value="HTH_TETR_2"/>
    <property type="match status" value="1"/>
</dbReference>
<dbReference type="AlphaFoldDB" id="A0A0U5EX09"/>
<dbReference type="InterPro" id="IPR036271">
    <property type="entry name" value="Tet_transcr_reg_TetR-rel_C_sf"/>
</dbReference>
<dbReference type="Pfam" id="PF00440">
    <property type="entry name" value="TetR_N"/>
    <property type="match status" value="1"/>
</dbReference>
<evidence type="ECO:0000259" key="5">
    <source>
        <dbReference type="PROSITE" id="PS50977"/>
    </source>
</evidence>
<dbReference type="Pfam" id="PF16925">
    <property type="entry name" value="TetR_C_13"/>
    <property type="match status" value="1"/>
</dbReference>
<keyword evidence="1" id="KW-0805">Transcription regulation</keyword>
<sequence>MTYRSRTPICQDMARPKAFDRDAALAAATKTFATYGYEGTSTALLVKSMGIGRQSLYDTFGDKHALYLEALQHYCFDSVGQLAAALQSAGSPLAGIEAALLGFAARIQDDTMCLGVGSICEFGRRDREVAAIGKSSAASLQNIFAATIQRGKELGEIPPEIDPKDAAWFINATFIGLKVMARGGATRDDLRATAQMALRCLG</sequence>
<dbReference type="SUPFAM" id="SSF48498">
    <property type="entry name" value="Tetracyclin repressor-like, C-terminal domain"/>
    <property type="match status" value="1"/>
</dbReference>
<dbReference type="SUPFAM" id="SSF46689">
    <property type="entry name" value="Homeodomain-like"/>
    <property type="match status" value="1"/>
</dbReference>
<dbReference type="Gene3D" id="1.10.10.60">
    <property type="entry name" value="Homeodomain-like"/>
    <property type="match status" value="1"/>
</dbReference>
<feature type="DNA-binding region" description="H-T-H motif" evidence="4">
    <location>
        <begin position="41"/>
        <end position="60"/>
    </location>
</feature>
<evidence type="ECO:0000313" key="7">
    <source>
        <dbReference type="Proteomes" id="UP000056109"/>
    </source>
</evidence>
<evidence type="ECO:0000313" key="6">
    <source>
        <dbReference type="EMBL" id="CEF42460.1"/>
    </source>
</evidence>
<evidence type="ECO:0000256" key="4">
    <source>
        <dbReference type="PROSITE-ProRule" id="PRU00335"/>
    </source>
</evidence>
<name>A0A0U5EX09_9PROT</name>
<evidence type="ECO:0000256" key="2">
    <source>
        <dbReference type="ARBA" id="ARBA00023125"/>
    </source>
</evidence>
<keyword evidence="3" id="KW-0804">Transcription</keyword>
<accession>A0A0U5EX09</accession>
<reference evidence="7" key="1">
    <citation type="submission" date="2014-09" db="EMBL/GenBank/DDBJ databases">
        <authorList>
            <person name="Illeghems K.G."/>
        </authorList>
    </citation>
    <scope>NUCLEOTIDE SEQUENCE [LARGE SCALE GENOMIC DNA]</scope>
    <source>
        <strain evidence="7">108B</strain>
    </source>
</reference>